<proteinExistence type="inferred from homology"/>
<dbReference type="InterPro" id="IPR020904">
    <property type="entry name" value="Sc_DH/Rdtase_CS"/>
</dbReference>
<organism evidence="5 6">
    <name type="scientific">Lachnellula suecica</name>
    <dbReference type="NCBI Taxonomy" id="602035"/>
    <lineage>
        <taxon>Eukaryota</taxon>
        <taxon>Fungi</taxon>
        <taxon>Dikarya</taxon>
        <taxon>Ascomycota</taxon>
        <taxon>Pezizomycotina</taxon>
        <taxon>Leotiomycetes</taxon>
        <taxon>Helotiales</taxon>
        <taxon>Lachnaceae</taxon>
        <taxon>Lachnellula</taxon>
    </lineage>
</organism>
<evidence type="ECO:0000256" key="1">
    <source>
        <dbReference type="ARBA" id="ARBA00006484"/>
    </source>
</evidence>
<dbReference type="PRINTS" id="PR00080">
    <property type="entry name" value="SDRFAMILY"/>
</dbReference>
<protein>
    <submittedName>
        <fullName evidence="5">3-oxoacyl-[acyl-carrier-protein] reductase FabG</fullName>
    </submittedName>
</protein>
<dbReference type="InterPro" id="IPR002347">
    <property type="entry name" value="SDR_fam"/>
</dbReference>
<evidence type="ECO:0000313" key="6">
    <source>
        <dbReference type="Proteomes" id="UP000469558"/>
    </source>
</evidence>
<accession>A0A8T9CFZ1</accession>
<evidence type="ECO:0000256" key="2">
    <source>
        <dbReference type="ARBA" id="ARBA00022857"/>
    </source>
</evidence>
<keyword evidence="3" id="KW-0560">Oxidoreductase</keyword>
<dbReference type="SUPFAM" id="SSF51735">
    <property type="entry name" value="NAD(P)-binding Rossmann-fold domains"/>
    <property type="match status" value="1"/>
</dbReference>
<evidence type="ECO:0000256" key="4">
    <source>
        <dbReference type="RuleBase" id="RU000363"/>
    </source>
</evidence>
<keyword evidence="6" id="KW-1185">Reference proteome</keyword>
<dbReference type="Pfam" id="PF00106">
    <property type="entry name" value="adh_short"/>
    <property type="match status" value="1"/>
</dbReference>
<dbReference type="EMBL" id="QGMK01000258">
    <property type="protein sequence ID" value="TVY82910.1"/>
    <property type="molecule type" value="Genomic_DNA"/>
</dbReference>
<comment type="similarity">
    <text evidence="1 4">Belongs to the short-chain dehydrogenases/reductases (SDR) family.</text>
</comment>
<dbReference type="AlphaFoldDB" id="A0A8T9CFZ1"/>
<dbReference type="Gene3D" id="3.40.50.720">
    <property type="entry name" value="NAD(P)-binding Rossmann-like Domain"/>
    <property type="match status" value="1"/>
</dbReference>
<gene>
    <name evidence="5" type="primary">fabG_5</name>
    <name evidence="5" type="ORF">LSUE1_G001895</name>
</gene>
<dbReference type="Proteomes" id="UP000469558">
    <property type="component" value="Unassembled WGS sequence"/>
</dbReference>
<dbReference type="OrthoDB" id="47007at2759"/>
<dbReference type="CDD" id="cd05233">
    <property type="entry name" value="SDR_c"/>
    <property type="match status" value="1"/>
</dbReference>
<reference evidence="5 6" key="1">
    <citation type="submission" date="2018-05" db="EMBL/GenBank/DDBJ databases">
        <title>Genome sequencing and assembly of the regulated plant pathogen Lachnellula willkommii and related sister species for the development of diagnostic species identification markers.</title>
        <authorList>
            <person name="Giroux E."/>
            <person name="Bilodeau G."/>
        </authorList>
    </citation>
    <scope>NUCLEOTIDE SEQUENCE [LARGE SCALE GENOMIC DNA]</scope>
    <source>
        <strain evidence="5 6">CBS 268.59</strain>
    </source>
</reference>
<evidence type="ECO:0000256" key="3">
    <source>
        <dbReference type="ARBA" id="ARBA00023002"/>
    </source>
</evidence>
<dbReference type="PANTHER" id="PTHR43639">
    <property type="entry name" value="OXIDOREDUCTASE, SHORT-CHAIN DEHYDROGENASE/REDUCTASE FAMILY (AFU_ORTHOLOGUE AFUA_5G02870)"/>
    <property type="match status" value="1"/>
</dbReference>
<dbReference type="PRINTS" id="PR00081">
    <property type="entry name" value="GDHRDH"/>
</dbReference>
<sequence>MAVVTGASRGIGATIALTLAAKGIDVAIVFTSESSTAQAEAVSKQISDLGQRALLIRTDLTGYNCGNDVRDKVLRGFSTDKIDFLVNNAGITGAQDSLSIQLEQYERMMNINLRAPMLLVKALVPHMNRGGRIISMSSVLAREPYPGMDAYVASKVALEGLTRQWAVNLARSYGITANAIICGAVQTEMIKGTG</sequence>
<dbReference type="PANTHER" id="PTHR43639:SF1">
    <property type="entry name" value="SHORT-CHAIN DEHYDROGENASE_REDUCTASE FAMILY PROTEIN"/>
    <property type="match status" value="1"/>
</dbReference>
<keyword evidence="2" id="KW-0521">NADP</keyword>
<dbReference type="PROSITE" id="PS00061">
    <property type="entry name" value="ADH_SHORT"/>
    <property type="match status" value="1"/>
</dbReference>
<dbReference type="GO" id="GO:0016491">
    <property type="term" value="F:oxidoreductase activity"/>
    <property type="evidence" value="ECO:0007669"/>
    <property type="project" value="UniProtKB-KW"/>
</dbReference>
<dbReference type="InterPro" id="IPR036291">
    <property type="entry name" value="NAD(P)-bd_dom_sf"/>
</dbReference>
<name>A0A8T9CFZ1_9HELO</name>
<comment type="caution">
    <text evidence="5">The sequence shown here is derived from an EMBL/GenBank/DDBJ whole genome shotgun (WGS) entry which is preliminary data.</text>
</comment>
<evidence type="ECO:0000313" key="5">
    <source>
        <dbReference type="EMBL" id="TVY82910.1"/>
    </source>
</evidence>